<gene>
    <name evidence="2" type="ORF">HGB44_02585</name>
</gene>
<dbReference type="Pfam" id="PF14216">
    <property type="entry name" value="DUF4326"/>
    <property type="match status" value="1"/>
</dbReference>
<protein>
    <submittedName>
        <fullName evidence="2">DUF4326 domain-containing protein</fullName>
    </submittedName>
</protein>
<name>A0A7X6RNI5_9ACTN</name>
<evidence type="ECO:0000313" key="2">
    <source>
        <dbReference type="EMBL" id="NKY96563.1"/>
    </source>
</evidence>
<sequence length="194" mass="21527">MTIARLHAPGRLWRIKDRNRPADAVDIGPGSPWATPFRARRDGTREDIVEQWDKWVLHAPDKRARWIREHVGELAGRDLVCTCPAGYCHGGVLLTLAHLETFRPGHVPAVDAPGLWLRVTVWDDHGQLHRFLLRVTDPGPTGTVLEATGPMRWMVGNSCAVIGDWIRARSGSAVRMAAVHNQLAHAVKKKALAS</sequence>
<proteinExistence type="predicted"/>
<keyword evidence="3" id="KW-1185">Reference proteome</keyword>
<feature type="domain" description="DUF4326" evidence="1">
    <location>
        <begin position="14"/>
        <end position="94"/>
    </location>
</feature>
<organism evidence="2 3">
    <name type="scientific">Nocardiopsis alborubida</name>
    <dbReference type="NCBI Taxonomy" id="146802"/>
    <lineage>
        <taxon>Bacteria</taxon>
        <taxon>Bacillati</taxon>
        <taxon>Actinomycetota</taxon>
        <taxon>Actinomycetes</taxon>
        <taxon>Streptosporangiales</taxon>
        <taxon>Nocardiopsidaceae</taxon>
        <taxon>Nocardiopsis</taxon>
    </lineage>
</organism>
<dbReference type="RefSeq" id="WP_168443902.1">
    <property type="nucleotide sequence ID" value="NZ_JAAXPG010000002.1"/>
</dbReference>
<reference evidence="2 3" key="1">
    <citation type="submission" date="2020-04" db="EMBL/GenBank/DDBJ databases">
        <title>MicrobeNet Type strains.</title>
        <authorList>
            <person name="Nicholson A.C."/>
        </authorList>
    </citation>
    <scope>NUCLEOTIDE SEQUENCE [LARGE SCALE GENOMIC DNA]</scope>
    <source>
        <strain evidence="2 3">ATCC 23612</strain>
    </source>
</reference>
<accession>A0A7X6RNI5</accession>
<comment type="caution">
    <text evidence="2">The sequence shown here is derived from an EMBL/GenBank/DDBJ whole genome shotgun (WGS) entry which is preliminary data.</text>
</comment>
<dbReference type="AlphaFoldDB" id="A0A7X6RNI5"/>
<dbReference type="InterPro" id="IPR025475">
    <property type="entry name" value="DUF4326"/>
</dbReference>
<dbReference type="EMBL" id="JAAXPG010000002">
    <property type="protein sequence ID" value="NKY96563.1"/>
    <property type="molecule type" value="Genomic_DNA"/>
</dbReference>
<evidence type="ECO:0000259" key="1">
    <source>
        <dbReference type="Pfam" id="PF14216"/>
    </source>
</evidence>
<evidence type="ECO:0000313" key="3">
    <source>
        <dbReference type="Proteomes" id="UP000553209"/>
    </source>
</evidence>
<dbReference type="Proteomes" id="UP000553209">
    <property type="component" value="Unassembled WGS sequence"/>
</dbReference>